<reference evidence="5 6" key="1">
    <citation type="journal article" date="2015" name="Microbiome">
        <title>Genomic resolution of linkages in carbon, nitrogen, and sulfur cycling among widespread estuary sediment bacteria.</title>
        <authorList>
            <person name="Baker B.J."/>
            <person name="Lazar C.S."/>
            <person name="Teske A.P."/>
            <person name="Dick G.J."/>
        </authorList>
    </citation>
    <scope>NUCLEOTIDE SEQUENCE [LARGE SCALE GENOMIC DNA]</scope>
    <source>
        <strain evidence="5">DG_54_3</strain>
    </source>
</reference>
<evidence type="ECO:0008006" key="7">
    <source>
        <dbReference type="Google" id="ProtNLM"/>
    </source>
</evidence>
<evidence type="ECO:0000313" key="5">
    <source>
        <dbReference type="EMBL" id="KPJ70252.1"/>
    </source>
</evidence>
<evidence type="ECO:0000256" key="3">
    <source>
        <dbReference type="ARBA" id="ARBA00023002"/>
    </source>
</evidence>
<dbReference type="PATRIC" id="fig|1703775.3.peg.116"/>
<evidence type="ECO:0000256" key="1">
    <source>
        <dbReference type="ARBA" id="ARBA00009464"/>
    </source>
</evidence>
<dbReference type="NCBIfam" id="TIGR00557">
    <property type="entry name" value="pdxA"/>
    <property type="match status" value="1"/>
</dbReference>
<dbReference type="EMBL" id="LIZX01000004">
    <property type="protein sequence ID" value="KPJ70252.1"/>
    <property type="molecule type" value="Genomic_DNA"/>
</dbReference>
<dbReference type="AlphaFoldDB" id="A0A0S7Y822"/>
<comment type="caution">
    <text evidence="5">The sequence shown here is derived from an EMBL/GenBank/DDBJ whole genome shotgun (WGS) entry which is preliminary data.</text>
</comment>
<evidence type="ECO:0000256" key="2">
    <source>
        <dbReference type="ARBA" id="ARBA00022723"/>
    </source>
</evidence>
<dbReference type="Proteomes" id="UP000051861">
    <property type="component" value="Unassembled WGS sequence"/>
</dbReference>
<protein>
    <recommendedName>
        <fullName evidence="7">4-hydroxythreonine-4-phosphate dehydrogenase</fullName>
    </recommendedName>
</protein>
<dbReference type="GO" id="GO:0051287">
    <property type="term" value="F:NAD binding"/>
    <property type="evidence" value="ECO:0007669"/>
    <property type="project" value="InterPro"/>
</dbReference>
<accession>A0A0S7Y822</accession>
<proteinExistence type="inferred from homology"/>
<dbReference type="PANTHER" id="PTHR30004">
    <property type="entry name" value="4-HYDROXYTHREONINE-4-PHOSPHATE DEHYDROGENASE"/>
    <property type="match status" value="1"/>
</dbReference>
<evidence type="ECO:0000256" key="4">
    <source>
        <dbReference type="ARBA" id="ARBA00023027"/>
    </source>
</evidence>
<gene>
    <name evidence="5" type="ORF">AMJ44_00645</name>
</gene>
<evidence type="ECO:0000313" key="6">
    <source>
        <dbReference type="Proteomes" id="UP000051861"/>
    </source>
</evidence>
<dbReference type="SUPFAM" id="SSF53659">
    <property type="entry name" value="Isocitrate/Isopropylmalate dehydrogenase-like"/>
    <property type="match status" value="1"/>
</dbReference>
<dbReference type="GO" id="GO:0046872">
    <property type="term" value="F:metal ion binding"/>
    <property type="evidence" value="ECO:0007669"/>
    <property type="project" value="UniProtKB-KW"/>
</dbReference>
<keyword evidence="2" id="KW-0479">Metal-binding</keyword>
<name>A0A0S7Y822_UNCSA</name>
<sequence>MTLPKIGISLGDPGGIGPEVTLKALASKNSLPKAHYILFGSSLIIKEEKKSVSSALHIEFLEKLENSGPHWLSLVEVKNPLSSLKKGFPSKENGKASFHFFQEAVEAAQKGRIQSLVTAPISKKSWELAGLKWRGHTDYLSQIYPQAIMSFWSQKIKVALYSSHLPLKAALEKIRKENLLDFFLSLHRSLERIQPGKYSFVVAGLNPHAGEDGFLGSEENQEIIPAVKKSQEKGIRISGPYPPDVIFRESLNKPEKIVIALYHDQGLIPFKLEAFEKGVNLTLGLPFIRTSPVHGTAFDIAGQGKANPQSMIEALKLAHVLSSAPHLTS</sequence>
<comment type="similarity">
    <text evidence="1">Belongs to the PdxA family. PdxA2 subfamily.</text>
</comment>
<dbReference type="Gene3D" id="3.40.718.10">
    <property type="entry name" value="Isopropylmalate Dehydrogenase"/>
    <property type="match status" value="1"/>
</dbReference>
<dbReference type="InterPro" id="IPR005255">
    <property type="entry name" value="PdxA_fam"/>
</dbReference>
<dbReference type="GO" id="GO:0016491">
    <property type="term" value="F:oxidoreductase activity"/>
    <property type="evidence" value="ECO:0007669"/>
    <property type="project" value="UniProtKB-KW"/>
</dbReference>
<keyword evidence="4" id="KW-0520">NAD</keyword>
<organism evidence="5 6">
    <name type="scientific">candidate division WOR-1 bacterium DG_54_3</name>
    <dbReference type="NCBI Taxonomy" id="1703775"/>
    <lineage>
        <taxon>Bacteria</taxon>
        <taxon>Bacillati</taxon>
        <taxon>Saganbacteria</taxon>
    </lineage>
</organism>
<keyword evidence="3" id="KW-0560">Oxidoreductase</keyword>
<dbReference type="Pfam" id="PF04166">
    <property type="entry name" value="PdxA"/>
    <property type="match status" value="1"/>
</dbReference>
<dbReference type="PANTHER" id="PTHR30004:SF6">
    <property type="entry name" value="D-THREONATE 4-PHOSPHATE DEHYDROGENASE"/>
    <property type="match status" value="1"/>
</dbReference>